<dbReference type="RefSeq" id="WP_314796366.1">
    <property type="nucleotide sequence ID" value="NZ_CP130319.1"/>
</dbReference>
<keyword evidence="2" id="KW-1185">Reference proteome</keyword>
<name>A0AA96LKC8_9BACL</name>
<organism evidence="1 2">
    <name type="scientific">Paenibacillus roseopurpureus</name>
    <dbReference type="NCBI Taxonomy" id="2918901"/>
    <lineage>
        <taxon>Bacteria</taxon>
        <taxon>Bacillati</taxon>
        <taxon>Bacillota</taxon>
        <taxon>Bacilli</taxon>
        <taxon>Bacillales</taxon>
        <taxon>Paenibacillaceae</taxon>
        <taxon>Paenibacillus</taxon>
    </lineage>
</organism>
<dbReference type="Gene3D" id="3.40.30.10">
    <property type="entry name" value="Glutaredoxin"/>
    <property type="match status" value="1"/>
</dbReference>
<evidence type="ECO:0000313" key="2">
    <source>
        <dbReference type="Proteomes" id="UP001304650"/>
    </source>
</evidence>
<evidence type="ECO:0000313" key="1">
    <source>
        <dbReference type="EMBL" id="WNR42702.1"/>
    </source>
</evidence>
<dbReference type="InterPro" id="IPR036249">
    <property type="entry name" value="Thioredoxin-like_sf"/>
</dbReference>
<protein>
    <submittedName>
        <fullName evidence="1">Thioredoxin family protein</fullName>
    </submittedName>
</protein>
<accession>A0AA96LKC8</accession>
<sequence>MSAFHCKHCGKAIFRKESIIEEVNLWDLTEYQAHCYAITEAIELESFRRYDASLHEGWYCCRFIMMRMIVDKFGTGDKLLVYADSVVEVKDGEPVPKQQGPSHQIKLGKIDFDQVVHHPEAANLQDKLLVVKLGAIWCPPCRLMDRVIDSLKRKKRFA</sequence>
<dbReference type="SUPFAM" id="SSF52833">
    <property type="entry name" value="Thioredoxin-like"/>
    <property type="match status" value="1"/>
</dbReference>
<dbReference type="AlphaFoldDB" id="A0AA96LKC8"/>
<dbReference type="KEGG" id="proo:MJB10_16430"/>
<dbReference type="Proteomes" id="UP001304650">
    <property type="component" value="Chromosome"/>
</dbReference>
<gene>
    <name evidence="1" type="ORF">MJB10_16430</name>
</gene>
<dbReference type="EMBL" id="CP130319">
    <property type="protein sequence ID" value="WNR42702.1"/>
    <property type="molecule type" value="Genomic_DNA"/>
</dbReference>
<dbReference type="CDD" id="cd02947">
    <property type="entry name" value="TRX_family"/>
    <property type="match status" value="1"/>
</dbReference>
<reference evidence="1" key="1">
    <citation type="submission" date="2022-02" db="EMBL/GenBank/DDBJ databases">
        <title>Paenibacillus sp. MBLB1832 Whole Genome Shotgun Sequencing.</title>
        <authorList>
            <person name="Hwang C.Y."/>
            <person name="Cho E.-S."/>
            <person name="Seo M.-J."/>
        </authorList>
    </citation>
    <scope>NUCLEOTIDE SEQUENCE</scope>
    <source>
        <strain evidence="1">MBLB1832</strain>
    </source>
</reference>
<proteinExistence type="predicted"/>